<dbReference type="InterPro" id="IPR051932">
    <property type="entry name" value="Bact_StressResp_Reg"/>
</dbReference>
<evidence type="ECO:0000256" key="2">
    <source>
        <dbReference type="SAM" id="Phobius"/>
    </source>
</evidence>
<feature type="transmembrane region" description="Helical" evidence="2">
    <location>
        <begin position="53"/>
        <end position="72"/>
    </location>
</feature>
<evidence type="ECO:0000313" key="4">
    <source>
        <dbReference type="EMBL" id="ABY36700.1"/>
    </source>
</evidence>
<feature type="transmembrane region" description="Helical" evidence="2">
    <location>
        <begin position="102"/>
        <end position="118"/>
    </location>
</feature>
<dbReference type="InterPro" id="IPR036513">
    <property type="entry name" value="STAS_dom_sf"/>
</dbReference>
<feature type="transmembrane region" description="Helical" evidence="2">
    <location>
        <begin position="123"/>
        <end position="141"/>
    </location>
</feature>
<keyword evidence="2" id="KW-0472">Membrane</keyword>
<dbReference type="CDD" id="cd07041">
    <property type="entry name" value="STAS_RsbR_RsbS_like"/>
    <property type="match status" value="1"/>
</dbReference>
<keyword evidence="2" id="KW-0812">Transmembrane</keyword>
<dbReference type="RefSeq" id="WP_012259353.1">
    <property type="nucleotide sequence ID" value="NC_010175.1"/>
</dbReference>
<evidence type="ECO:0000259" key="3">
    <source>
        <dbReference type="PROSITE" id="PS50801"/>
    </source>
</evidence>
<dbReference type="Gene3D" id="3.30.750.24">
    <property type="entry name" value="STAS domain"/>
    <property type="match status" value="1"/>
</dbReference>
<accession>A9WA18</accession>
<dbReference type="KEGG" id="cau:Caur_3516"/>
<proteinExistence type="predicted"/>
<dbReference type="HOGENOM" id="CLU_061564_0_0_0"/>
<keyword evidence="1" id="KW-0175">Coiled coil</keyword>
<dbReference type="SUPFAM" id="SSF52091">
    <property type="entry name" value="SpoIIaa-like"/>
    <property type="match status" value="1"/>
</dbReference>
<reference evidence="5" key="1">
    <citation type="journal article" date="2011" name="BMC Genomics">
        <title>Complete genome sequence of the filamentous anoxygenic phototrophic bacterium Chloroflexus aurantiacus.</title>
        <authorList>
            <person name="Tang K.H."/>
            <person name="Barry K."/>
            <person name="Chertkov O."/>
            <person name="Dalin E."/>
            <person name="Han C.S."/>
            <person name="Hauser L.J."/>
            <person name="Honchak B.M."/>
            <person name="Karbach L.E."/>
            <person name="Land M.L."/>
            <person name="Lapidus A."/>
            <person name="Larimer F.W."/>
            <person name="Mikhailova N."/>
            <person name="Pitluck S."/>
            <person name="Pierson B.K."/>
            <person name="Blankenship R.E."/>
        </authorList>
    </citation>
    <scope>NUCLEOTIDE SEQUENCE [LARGE SCALE GENOMIC DNA]</scope>
    <source>
        <strain evidence="5">ATCC 29366 / DSM 635 / J-10-fl</strain>
    </source>
</reference>
<dbReference type="Pfam" id="PF01740">
    <property type="entry name" value="STAS"/>
    <property type="match status" value="1"/>
</dbReference>
<feature type="coiled-coil region" evidence="1">
    <location>
        <begin position="175"/>
        <end position="234"/>
    </location>
</feature>
<keyword evidence="5" id="KW-1185">Reference proteome</keyword>
<feature type="transmembrane region" description="Helical" evidence="2">
    <location>
        <begin position="25"/>
        <end position="47"/>
    </location>
</feature>
<dbReference type="Proteomes" id="UP000002008">
    <property type="component" value="Chromosome"/>
</dbReference>
<dbReference type="InParanoid" id="A9WA18"/>
<protein>
    <submittedName>
        <fullName evidence="4">Sulfate transporter/antisigma-factor antagonist STAS</fullName>
    </submittedName>
</protein>
<gene>
    <name evidence="4" type="ordered locus">Caur_3516</name>
</gene>
<evidence type="ECO:0000313" key="5">
    <source>
        <dbReference type="Proteomes" id="UP000002008"/>
    </source>
</evidence>
<dbReference type="PANTHER" id="PTHR33745:SF1">
    <property type="entry name" value="RSBT ANTAGONIST PROTEIN RSBS"/>
    <property type="match status" value="1"/>
</dbReference>
<dbReference type="eggNOG" id="COG1366">
    <property type="taxonomic scope" value="Bacteria"/>
</dbReference>
<dbReference type="PANTHER" id="PTHR33745">
    <property type="entry name" value="RSBT ANTAGONIST PROTEIN RSBS-RELATED"/>
    <property type="match status" value="1"/>
</dbReference>
<dbReference type="EnsemblBacteria" id="ABY36700">
    <property type="protein sequence ID" value="ABY36700"/>
    <property type="gene ID" value="Caur_3516"/>
</dbReference>
<name>A9WA18_CHLAA</name>
<dbReference type="InterPro" id="IPR002645">
    <property type="entry name" value="STAS_dom"/>
</dbReference>
<sequence length="370" mass="40553">MFNSIRTLLNVRHPDEEVRQRGRNIIVIALGLLGINLVVVISLLFNLSQVTRLFATSAVSVILYIFVIFITFRGFVELAGWLTVMISLVGTLAALFVTPNGLTIIFLAVPLVLAATVLSLRSLILVFLLTACSLAGIAFFLEPTPLSLTTRDFLIPVSLLCAFLGIVSFVQSAGNEALHRRLQAALQQAKQTADQLRLLNDELDRRVDAQTEALQEALSELEERTLQQDRLLAEVIAQRDVIRNLSVPVLPAGTDLLAIPLVGTIDQERLATIQQQALTAVEQRRARWLILDVTGVPFIDTGVAGGLIQLVQSVRLLGADVVLVGVRPEVAQTMVSLGIELPITHVYSDLAGAIEDLHHHTDHSRQNNRR</sequence>
<feature type="transmembrane region" description="Helical" evidence="2">
    <location>
        <begin position="153"/>
        <end position="173"/>
    </location>
</feature>
<dbReference type="EMBL" id="CP000909">
    <property type="protein sequence ID" value="ABY36700.1"/>
    <property type="molecule type" value="Genomic_DNA"/>
</dbReference>
<dbReference type="PATRIC" id="fig|324602.8.peg.3963"/>
<keyword evidence="2" id="KW-1133">Transmembrane helix</keyword>
<dbReference type="PROSITE" id="PS50801">
    <property type="entry name" value="STAS"/>
    <property type="match status" value="1"/>
</dbReference>
<dbReference type="STRING" id="324602.Caur_3516"/>
<evidence type="ECO:0000256" key="1">
    <source>
        <dbReference type="SAM" id="Coils"/>
    </source>
</evidence>
<organism evidence="4 5">
    <name type="scientific">Chloroflexus aurantiacus (strain ATCC 29366 / DSM 635 / J-10-fl)</name>
    <dbReference type="NCBI Taxonomy" id="324602"/>
    <lineage>
        <taxon>Bacteria</taxon>
        <taxon>Bacillati</taxon>
        <taxon>Chloroflexota</taxon>
        <taxon>Chloroflexia</taxon>
        <taxon>Chloroflexales</taxon>
        <taxon>Chloroflexineae</taxon>
        <taxon>Chloroflexaceae</taxon>
        <taxon>Chloroflexus</taxon>
    </lineage>
</organism>
<dbReference type="AlphaFoldDB" id="A9WA18"/>
<feature type="domain" description="STAS" evidence="3">
    <location>
        <begin position="255"/>
        <end position="357"/>
    </location>
</feature>